<dbReference type="EMBL" id="JAXCGZ010023163">
    <property type="protein sequence ID" value="KAK7016218.1"/>
    <property type="molecule type" value="Genomic_DNA"/>
</dbReference>
<keyword evidence="3" id="KW-1185">Reference proteome</keyword>
<dbReference type="PANTHER" id="PTHR22115:SF4">
    <property type="entry name" value="COILED-COIL DOMAIN-CONTAINING PROTEIN"/>
    <property type="match status" value="1"/>
</dbReference>
<organism evidence="2 3">
    <name type="scientific">Halocaridina rubra</name>
    <name type="common">Hawaiian red shrimp</name>
    <dbReference type="NCBI Taxonomy" id="373956"/>
    <lineage>
        <taxon>Eukaryota</taxon>
        <taxon>Metazoa</taxon>
        <taxon>Ecdysozoa</taxon>
        <taxon>Arthropoda</taxon>
        <taxon>Crustacea</taxon>
        <taxon>Multicrustacea</taxon>
        <taxon>Malacostraca</taxon>
        <taxon>Eumalacostraca</taxon>
        <taxon>Eucarida</taxon>
        <taxon>Decapoda</taxon>
        <taxon>Pleocyemata</taxon>
        <taxon>Caridea</taxon>
        <taxon>Atyoidea</taxon>
        <taxon>Atyidae</taxon>
        <taxon>Halocaridina</taxon>
    </lineage>
</organism>
<dbReference type="AlphaFoldDB" id="A0AAN8WLZ6"/>
<evidence type="ECO:0000256" key="1">
    <source>
        <dbReference type="SAM" id="MobiDB-lite"/>
    </source>
</evidence>
<gene>
    <name evidence="2" type="ORF">SK128_027594</name>
</gene>
<evidence type="ECO:0000313" key="2">
    <source>
        <dbReference type="EMBL" id="KAK7016218.1"/>
    </source>
</evidence>
<dbReference type="PANTHER" id="PTHR22115">
    <property type="entry name" value="C3ORF6 PROTEIN-RELATED"/>
    <property type="match status" value="1"/>
</dbReference>
<dbReference type="Proteomes" id="UP001381693">
    <property type="component" value="Unassembled WGS sequence"/>
</dbReference>
<sequence>MHDINFQELARFLQEQDGKRRGDLLHRDQLMAIEAQDRELAKVLQEQERAKAKKAREKARQKALQKKMDHPSQHPDDHSDRSLSESQVCQYVARDILPPPPSGGG</sequence>
<dbReference type="InterPro" id="IPR039303">
    <property type="entry name" value="CCDC50"/>
</dbReference>
<feature type="compositionally biased region" description="Basic and acidic residues" evidence="1">
    <location>
        <begin position="66"/>
        <end position="83"/>
    </location>
</feature>
<name>A0AAN8WLZ6_HALRR</name>
<protein>
    <submittedName>
        <fullName evidence="2">Uncharacterized protein</fullName>
    </submittedName>
</protein>
<proteinExistence type="predicted"/>
<reference evidence="2 3" key="1">
    <citation type="submission" date="2023-11" db="EMBL/GenBank/DDBJ databases">
        <title>Halocaridina rubra genome assembly.</title>
        <authorList>
            <person name="Smith C."/>
        </authorList>
    </citation>
    <scope>NUCLEOTIDE SEQUENCE [LARGE SCALE GENOMIC DNA]</scope>
    <source>
        <strain evidence="2">EP-1</strain>
        <tissue evidence="2">Whole</tissue>
    </source>
</reference>
<feature type="compositionally biased region" description="Basic residues" evidence="1">
    <location>
        <begin position="51"/>
        <end position="65"/>
    </location>
</feature>
<comment type="caution">
    <text evidence="2">The sequence shown here is derived from an EMBL/GenBank/DDBJ whole genome shotgun (WGS) entry which is preliminary data.</text>
</comment>
<evidence type="ECO:0000313" key="3">
    <source>
        <dbReference type="Proteomes" id="UP001381693"/>
    </source>
</evidence>
<accession>A0AAN8WLZ6</accession>
<feature type="region of interest" description="Disordered" evidence="1">
    <location>
        <begin position="44"/>
        <end position="105"/>
    </location>
</feature>